<name>A0A7U7G773_9PROT</name>
<accession>A0A7U7G773</accession>
<gene>
    <name evidence="1" type="ORF">SACS_1704</name>
</gene>
<reference evidence="1 2" key="1">
    <citation type="journal article" date="2014" name="Genome Biol. Evol.">
        <title>Acetic acid bacteria genomes reveal functional traits for adaptation to life in insect guts.</title>
        <authorList>
            <person name="Chouaia B."/>
            <person name="Gaiarsa S."/>
            <person name="Crotti E."/>
            <person name="Comandatore F."/>
            <person name="Degli Esposti M."/>
            <person name="Ricci I."/>
            <person name="Alma A."/>
            <person name="Favia G."/>
            <person name="Bandi C."/>
            <person name="Daffonchio D."/>
        </authorList>
    </citation>
    <scope>NUCLEOTIDE SEQUENCE [LARGE SCALE GENOMIC DNA]</scope>
    <source>
        <strain evidence="2">AM169</strain>
    </source>
</reference>
<comment type="caution">
    <text evidence="1">The sequence shown here is derived from an EMBL/GenBank/DDBJ whole genome shotgun (WGS) entry which is preliminary data.</text>
</comment>
<proteinExistence type="predicted"/>
<reference evidence="1 2" key="2">
    <citation type="journal article" date="2014" name="PLoS ONE">
        <title>Evolution of mitochondria reconstructed from the energy metabolism of living bacteria.</title>
        <authorList>
            <person name="Degli Esposti M."/>
            <person name="Chouaia B."/>
            <person name="Comandatore F."/>
            <person name="Crotti E."/>
            <person name="Sassera D."/>
            <person name="Lievens P.M."/>
            <person name="Daffonchio D."/>
            <person name="Bandi C."/>
        </authorList>
    </citation>
    <scope>NUCLEOTIDE SEQUENCE [LARGE SCALE GENOMIC DNA]</scope>
    <source>
        <strain evidence="2">AM169</strain>
    </source>
</reference>
<evidence type="ECO:0000313" key="1">
    <source>
        <dbReference type="EMBL" id="CDG34442.1"/>
    </source>
</evidence>
<dbReference type="AlphaFoldDB" id="A0A7U7G773"/>
<sequence length="37" mass="4271">MQYGHDCKNSGFPVRKTISFILKKNAIIMKVLFCPLE</sequence>
<evidence type="ECO:0000313" key="2">
    <source>
        <dbReference type="Proteomes" id="UP000027590"/>
    </source>
</evidence>
<dbReference type="Proteomes" id="UP000027590">
    <property type="component" value="Unassembled WGS sequence"/>
</dbReference>
<organism evidence="1 2">
    <name type="scientific">Parasaccharibacter apium</name>
    <dbReference type="NCBI Taxonomy" id="1510841"/>
    <lineage>
        <taxon>Bacteria</taxon>
        <taxon>Pseudomonadati</taxon>
        <taxon>Pseudomonadota</taxon>
        <taxon>Alphaproteobacteria</taxon>
        <taxon>Acetobacterales</taxon>
        <taxon>Acetobacteraceae</taxon>
        <taxon>Parasaccharibacter</taxon>
    </lineage>
</organism>
<protein>
    <submittedName>
        <fullName evidence="1">Uncharacterized protein</fullName>
    </submittedName>
</protein>
<dbReference type="EMBL" id="CBLY010000007">
    <property type="protein sequence ID" value="CDG34442.1"/>
    <property type="molecule type" value="Genomic_DNA"/>
</dbReference>